<keyword evidence="3" id="KW-1185">Reference proteome</keyword>
<feature type="region of interest" description="Disordered" evidence="1">
    <location>
        <begin position="14"/>
        <end position="102"/>
    </location>
</feature>
<reference evidence="2 3" key="1">
    <citation type="submission" date="2021-08" db="EMBL/GenBank/DDBJ databases">
        <title>Draft Genome Sequence of Phanerochaete sordida strain YK-624.</title>
        <authorList>
            <person name="Mori T."/>
            <person name="Dohra H."/>
            <person name="Suzuki T."/>
            <person name="Kawagishi H."/>
            <person name="Hirai H."/>
        </authorList>
    </citation>
    <scope>NUCLEOTIDE SEQUENCE [LARGE SCALE GENOMIC DNA]</scope>
    <source>
        <strain evidence="2 3">YK-624</strain>
    </source>
</reference>
<dbReference type="EMBL" id="BPQB01000016">
    <property type="protein sequence ID" value="GJE90410.1"/>
    <property type="molecule type" value="Genomic_DNA"/>
</dbReference>
<feature type="compositionally biased region" description="Basic and acidic residues" evidence="1">
    <location>
        <begin position="64"/>
        <end position="80"/>
    </location>
</feature>
<organism evidence="2 3">
    <name type="scientific">Phanerochaete sordida</name>
    <dbReference type="NCBI Taxonomy" id="48140"/>
    <lineage>
        <taxon>Eukaryota</taxon>
        <taxon>Fungi</taxon>
        <taxon>Dikarya</taxon>
        <taxon>Basidiomycota</taxon>
        <taxon>Agaricomycotina</taxon>
        <taxon>Agaricomycetes</taxon>
        <taxon>Polyporales</taxon>
        <taxon>Phanerochaetaceae</taxon>
        <taxon>Phanerochaete</taxon>
    </lineage>
</organism>
<name>A0A9P3G9H7_9APHY</name>
<evidence type="ECO:0000313" key="2">
    <source>
        <dbReference type="EMBL" id="GJE90410.1"/>
    </source>
</evidence>
<comment type="caution">
    <text evidence="2">The sequence shown here is derived from an EMBL/GenBank/DDBJ whole genome shotgun (WGS) entry which is preliminary data.</text>
</comment>
<protein>
    <submittedName>
        <fullName evidence="2">Uncharacterized protein</fullName>
    </submittedName>
</protein>
<proteinExistence type="predicted"/>
<accession>A0A9P3G9H7</accession>
<evidence type="ECO:0000313" key="3">
    <source>
        <dbReference type="Proteomes" id="UP000703269"/>
    </source>
</evidence>
<dbReference type="Proteomes" id="UP000703269">
    <property type="component" value="Unassembled WGS sequence"/>
</dbReference>
<sequence>MRYLLRLRLPLPSMASPPLPLAFPRRPVHRRLHSQPASARPKLTASNRSRLTGCAARNTRKRHDAVPLRSSREGQPRDVRCGQTNKEAGRGNRAPAASSDPR</sequence>
<dbReference type="AlphaFoldDB" id="A0A9P3G9H7"/>
<evidence type="ECO:0000256" key="1">
    <source>
        <dbReference type="SAM" id="MobiDB-lite"/>
    </source>
</evidence>
<gene>
    <name evidence="2" type="ORF">PsYK624_065420</name>
</gene>